<keyword evidence="8 17" id="KW-0732">Signal</keyword>
<evidence type="ECO:0000256" key="17">
    <source>
        <dbReference type="SAM" id="SignalP"/>
    </source>
</evidence>
<keyword evidence="9" id="KW-0106">Calcium</keyword>
<protein>
    <submittedName>
        <fullName evidence="20">Voltage-dependent calcium channel subunit alpha-2/delta-1 isoform X5</fullName>
    </submittedName>
</protein>
<dbReference type="InterPro" id="IPR013608">
    <property type="entry name" value="VWA_N"/>
</dbReference>
<feature type="chain" id="PRO_5047516544" evidence="17">
    <location>
        <begin position="31"/>
        <end position="1092"/>
    </location>
</feature>
<evidence type="ECO:0000256" key="14">
    <source>
        <dbReference type="ARBA" id="ARBA00023157"/>
    </source>
</evidence>
<keyword evidence="12" id="KW-0406">Ion transport</keyword>
<evidence type="ECO:0000256" key="7">
    <source>
        <dbReference type="ARBA" id="ARBA00022723"/>
    </source>
</evidence>
<feature type="domain" description="VWFA" evidence="18">
    <location>
        <begin position="259"/>
        <end position="436"/>
    </location>
</feature>
<dbReference type="Pfam" id="PF00092">
    <property type="entry name" value="VWA"/>
    <property type="match status" value="1"/>
</dbReference>
<dbReference type="PANTHER" id="PTHR10166">
    <property type="entry name" value="VOLTAGE-DEPENDENT CALCIUM CHANNEL SUBUNIT ALPHA-2/DELTA-RELATED"/>
    <property type="match status" value="1"/>
</dbReference>
<evidence type="ECO:0000256" key="6">
    <source>
        <dbReference type="ARBA" id="ARBA00022692"/>
    </source>
</evidence>
<evidence type="ECO:0000256" key="12">
    <source>
        <dbReference type="ARBA" id="ARBA00023065"/>
    </source>
</evidence>
<evidence type="ECO:0000256" key="9">
    <source>
        <dbReference type="ARBA" id="ARBA00022837"/>
    </source>
</evidence>
<dbReference type="InterPro" id="IPR051173">
    <property type="entry name" value="Ca_channel_alpha-2/delta"/>
</dbReference>
<sequence>MAAGRLLAPAPALALALALVQAALVRPAAAEPFPSAVTIKSWVDKMQEDLVTLAKTASGVNQLVDIYEKYQDLYTVEPNNARQLVEIAARDIEKLLSNRSKALVRLALEAEKVQAAHQWREDFASNEVVYYNAKDDLDPEKNESEPGSQRIKPVFIDDANFGRQISYQHAAVHIPTDIYEGSTIVLNELNWTSALDEVFKKNREEDPSLLWQVFGSATGLARYYPASPWVDNSRTPNKIDLYDVRRRPWYIQGAASPKDMLILVDVSGSVSGLTLKLIRTSVSEMLETLSDDDFVNVASFNSNAQDVSCFQHLVQANVRNKKVLKDAVNNITAKGITDYKKGFSFAFEQLLNYNVSRANCNKIIMLFTDGGEERAQEIFAKYNKDKKVRVFTFSVGQHNYDRGPIQWMACENKGYYYEIPSIGAIRINTQEYLDVLGRPMVLAGDKAKQVQWTNVYLDALELGLVITGTLPVFNITGQVENKTNLKNQLILGVMGVDVSLEDIKRLTPRFTLCPNGYYFAIDPNGYVLLHPNLQPKEPVTLDFLDAELENDIKVEIRNKMIDGESGEKTFRTLVKSQDERYIDKGNRTYTWTPVNGTDYSLALVLPTYSFYYIKAKIEETITQARSKKGKMKDSETLKPDNFDESGYTFIAPRDYCNDLKISDNNTEFLLNFNEFIDRKTPNNPSCNTDLINRVLLDAGFTNELVQNYWSKQKNIKGVKARFVVTDGGITRVYPKEAGENWQENPETYEDSFYKRSLDNDNYVFTAPYFNKSGPGAYESGIMVSKAVEIYIQGKLLKPAVVGIKIDVNSWIENFTKTSIRDPCAGPVCDCKRNSDVMDCVILDDGGFLLMANHDDYTNQIGRFFGEIDPSLMRHLVNISVYAFNKSYDYQSVCEPGATPKQGAGHRSAYVPSVADILHIGWWATAAAWSILQQFLLSLTFPRLLEAVEMEEEDFTASLSKQSCITEQTQYFFDNDSKSFSGVLDCGNCSRIFHVEKLMNTNLIFIMVESKGTCPCDTRLLIQAEQTSDGPDPCDMVKQPRYRKGPDVCFDNNALEDYTDCGGVSGLNPSLWSIIGVQFVLLWLLSGSRHCQL</sequence>
<keyword evidence="6" id="KW-0812">Transmembrane</keyword>
<keyword evidence="15" id="KW-0325">Glycoprotein</keyword>
<evidence type="ECO:0000259" key="18">
    <source>
        <dbReference type="PROSITE" id="PS50234"/>
    </source>
</evidence>
<feature type="signal peptide" evidence="17">
    <location>
        <begin position="1"/>
        <end position="30"/>
    </location>
</feature>
<dbReference type="Pfam" id="PF08399">
    <property type="entry name" value="VWA_N"/>
    <property type="match status" value="1"/>
</dbReference>
<evidence type="ECO:0000256" key="16">
    <source>
        <dbReference type="ARBA" id="ARBA00023303"/>
    </source>
</evidence>
<evidence type="ECO:0000313" key="19">
    <source>
        <dbReference type="Proteomes" id="UP001652641"/>
    </source>
</evidence>
<dbReference type="GeneID" id="112925398"/>
<evidence type="ECO:0000256" key="11">
    <source>
        <dbReference type="ARBA" id="ARBA00022989"/>
    </source>
</evidence>
<dbReference type="CDD" id="cd01463">
    <property type="entry name" value="vWA_VGCC_like"/>
    <property type="match status" value="1"/>
</dbReference>
<keyword evidence="11" id="KW-1133">Transmembrane helix</keyword>
<evidence type="ECO:0000256" key="1">
    <source>
        <dbReference type="ARBA" id="ARBA00004479"/>
    </source>
</evidence>
<organism evidence="19 20">
    <name type="scientific">Vulpes vulpes</name>
    <name type="common">Red fox</name>
    <dbReference type="NCBI Taxonomy" id="9627"/>
    <lineage>
        <taxon>Eukaryota</taxon>
        <taxon>Metazoa</taxon>
        <taxon>Chordata</taxon>
        <taxon>Craniata</taxon>
        <taxon>Vertebrata</taxon>
        <taxon>Euteleostomi</taxon>
        <taxon>Mammalia</taxon>
        <taxon>Eutheria</taxon>
        <taxon>Laurasiatheria</taxon>
        <taxon>Carnivora</taxon>
        <taxon>Caniformia</taxon>
        <taxon>Canidae</taxon>
        <taxon>Vulpes</taxon>
    </lineage>
</organism>
<dbReference type="Gene3D" id="3.30.450.20">
    <property type="entry name" value="PAS domain"/>
    <property type="match status" value="1"/>
</dbReference>
<evidence type="ECO:0000256" key="3">
    <source>
        <dbReference type="ARBA" id="ARBA00022448"/>
    </source>
</evidence>
<evidence type="ECO:0000256" key="15">
    <source>
        <dbReference type="ARBA" id="ARBA00023180"/>
    </source>
</evidence>
<keyword evidence="3" id="KW-0813">Transport</keyword>
<evidence type="ECO:0000256" key="5">
    <source>
        <dbReference type="ARBA" id="ARBA00022673"/>
    </source>
</evidence>
<keyword evidence="5" id="KW-0107">Calcium channel</keyword>
<reference evidence="20" key="1">
    <citation type="submission" date="2025-08" db="UniProtKB">
        <authorList>
            <consortium name="RefSeq"/>
        </authorList>
    </citation>
    <scope>IDENTIFICATION</scope>
    <source>
        <tissue evidence="20">Cell line</tissue>
    </source>
</reference>
<dbReference type="InterPro" id="IPR013680">
    <property type="entry name" value="VDCC_a2/dsu"/>
</dbReference>
<dbReference type="Gene3D" id="3.40.50.410">
    <property type="entry name" value="von Willebrand factor, type A domain"/>
    <property type="match status" value="1"/>
</dbReference>
<evidence type="ECO:0000256" key="4">
    <source>
        <dbReference type="ARBA" id="ARBA00022568"/>
    </source>
</evidence>
<evidence type="ECO:0000256" key="13">
    <source>
        <dbReference type="ARBA" id="ARBA00023136"/>
    </source>
</evidence>
<keyword evidence="13" id="KW-0472">Membrane</keyword>
<dbReference type="InterPro" id="IPR036465">
    <property type="entry name" value="vWFA_dom_sf"/>
</dbReference>
<dbReference type="CDD" id="cd12912">
    <property type="entry name" value="PDC2_MCP_like"/>
    <property type="match status" value="1"/>
</dbReference>
<keyword evidence="16" id="KW-0407">Ion channel</keyword>
<evidence type="ECO:0000256" key="8">
    <source>
        <dbReference type="ARBA" id="ARBA00022729"/>
    </source>
</evidence>
<dbReference type="PANTHER" id="PTHR10166:SF6">
    <property type="entry name" value="VOLTAGE-DEPENDENT CALCIUM CHANNEL SUBUNIT ALPHA-2_DELTA-1"/>
    <property type="match status" value="1"/>
</dbReference>
<keyword evidence="19" id="KW-1185">Reference proteome</keyword>
<evidence type="ECO:0000256" key="2">
    <source>
        <dbReference type="ARBA" id="ARBA00007060"/>
    </source>
</evidence>
<keyword evidence="4" id="KW-0109">Calcium transport</keyword>
<evidence type="ECO:0000256" key="10">
    <source>
        <dbReference type="ARBA" id="ARBA00022882"/>
    </source>
</evidence>
<gene>
    <name evidence="20" type="primary">CACNA2D1</name>
</gene>
<dbReference type="PROSITE" id="PS50234">
    <property type="entry name" value="VWFA"/>
    <property type="match status" value="1"/>
</dbReference>
<name>A0ABM5AMB1_VULVU</name>
<comment type="similarity">
    <text evidence="2">Belongs to the calcium channel subunit alpha-2/delta family.</text>
</comment>
<accession>A0ABM5AMB1</accession>
<keyword evidence="14" id="KW-1015">Disulfide bond</keyword>
<proteinExistence type="inferred from homology"/>
<dbReference type="Pfam" id="PF08473">
    <property type="entry name" value="VGCC_alpha2"/>
    <property type="match status" value="1"/>
</dbReference>
<dbReference type="SMART" id="SM00327">
    <property type="entry name" value="VWA"/>
    <property type="match status" value="1"/>
</dbReference>
<dbReference type="RefSeq" id="XP_072615913.1">
    <property type="nucleotide sequence ID" value="XM_072759812.1"/>
</dbReference>
<dbReference type="SUPFAM" id="SSF53300">
    <property type="entry name" value="vWA-like"/>
    <property type="match status" value="1"/>
</dbReference>
<evidence type="ECO:0000313" key="20">
    <source>
        <dbReference type="RefSeq" id="XP_072615913.1"/>
    </source>
</evidence>
<dbReference type="Proteomes" id="UP001652641">
    <property type="component" value="Chromosome 5"/>
</dbReference>
<keyword evidence="10" id="KW-0851">Voltage-gated channel</keyword>
<keyword evidence="7" id="KW-0479">Metal-binding</keyword>
<comment type="subcellular location">
    <subcellularLocation>
        <location evidence="1">Membrane</location>
        <topology evidence="1">Single-pass type I membrane protein</topology>
    </subcellularLocation>
</comment>
<dbReference type="InterPro" id="IPR002035">
    <property type="entry name" value="VWF_A"/>
</dbReference>